<dbReference type="AlphaFoldDB" id="A0A8X9A0M4"/>
<reference evidence="2" key="1">
    <citation type="submission" date="2018-01" db="EMBL/GenBank/DDBJ databases">
        <authorList>
            <person name="Mao J.F."/>
        </authorList>
    </citation>
    <scope>NUCLEOTIDE SEQUENCE</scope>
    <source>
        <strain evidence="2">Huo1</strain>
        <tissue evidence="2">Leaf</tissue>
    </source>
</reference>
<name>A0A8X9A0M4_SALSN</name>
<evidence type="ECO:0000313" key="2">
    <source>
        <dbReference type="EMBL" id="KAG6423958.1"/>
    </source>
</evidence>
<dbReference type="EMBL" id="PNBA02000005">
    <property type="protein sequence ID" value="KAG6423958.1"/>
    <property type="molecule type" value="Genomic_DNA"/>
</dbReference>
<dbReference type="InterPro" id="IPR014729">
    <property type="entry name" value="Rossmann-like_a/b/a_fold"/>
</dbReference>
<dbReference type="GO" id="GO:0005737">
    <property type="term" value="C:cytoplasm"/>
    <property type="evidence" value="ECO:0007669"/>
    <property type="project" value="InterPro"/>
</dbReference>
<accession>A0A8X9A0M4</accession>
<keyword evidence="3" id="KW-1185">Reference proteome</keyword>
<dbReference type="InterPro" id="IPR003694">
    <property type="entry name" value="NAD_synthase"/>
</dbReference>
<dbReference type="PANTHER" id="PTHR23090">
    <property type="entry name" value="NH 3 /GLUTAMINE-DEPENDENT NAD + SYNTHETASE"/>
    <property type="match status" value="1"/>
</dbReference>
<dbReference type="GO" id="GO:0004359">
    <property type="term" value="F:glutaminase activity"/>
    <property type="evidence" value="ECO:0007669"/>
    <property type="project" value="InterPro"/>
</dbReference>
<organism evidence="2">
    <name type="scientific">Salvia splendens</name>
    <name type="common">Scarlet sage</name>
    <dbReference type="NCBI Taxonomy" id="180675"/>
    <lineage>
        <taxon>Eukaryota</taxon>
        <taxon>Viridiplantae</taxon>
        <taxon>Streptophyta</taxon>
        <taxon>Embryophyta</taxon>
        <taxon>Tracheophyta</taxon>
        <taxon>Spermatophyta</taxon>
        <taxon>Magnoliopsida</taxon>
        <taxon>eudicotyledons</taxon>
        <taxon>Gunneridae</taxon>
        <taxon>Pentapetalae</taxon>
        <taxon>asterids</taxon>
        <taxon>lamiids</taxon>
        <taxon>Lamiales</taxon>
        <taxon>Lamiaceae</taxon>
        <taxon>Nepetoideae</taxon>
        <taxon>Mentheae</taxon>
        <taxon>Salviinae</taxon>
        <taxon>Salvia</taxon>
        <taxon>Salvia subgen. Calosphace</taxon>
        <taxon>core Calosphace</taxon>
    </lineage>
</organism>
<reference evidence="2" key="2">
    <citation type="submission" date="2020-08" db="EMBL/GenBank/DDBJ databases">
        <title>Plant Genome Project.</title>
        <authorList>
            <person name="Zhang R.-G."/>
        </authorList>
    </citation>
    <scope>NUCLEOTIDE SEQUENCE</scope>
    <source>
        <strain evidence="2">Huo1</strain>
        <tissue evidence="2">Leaf</tissue>
    </source>
</reference>
<comment type="caution">
    <text evidence="2">The sequence shown here is derived from an EMBL/GenBank/DDBJ whole genome shotgun (WGS) entry which is preliminary data.</text>
</comment>
<dbReference type="Proteomes" id="UP000298416">
    <property type="component" value="Unassembled WGS sequence"/>
</dbReference>
<dbReference type="PANTHER" id="PTHR23090:SF9">
    <property type="entry name" value="GLUTAMINE-DEPENDENT NAD(+) SYNTHETASE"/>
    <property type="match status" value="1"/>
</dbReference>
<dbReference type="GO" id="GO:0009435">
    <property type="term" value="P:NAD+ biosynthetic process"/>
    <property type="evidence" value="ECO:0007669"/>
    <property type="project" value="InterPro"/>
</dbReference>
<protein>
    <submittedName>
        <fullName evidence="2">Uncharacterized protein</fullName>
    </submittedName>
</protein>
<dbReference type="Gene3D" id="3.40.50.620">
    <property type="entry name" value="HUPs"/>
    <property type="match status" value="1"/>
</dbReference>
<dbReference type="GO" id="GO:0003952">
    <property type="term" value="F:NAD+ synthase (glutamine-hydrolyzing) activity"/>
    <property type="evidence" value="ECO:0007669"/>
    <property type="project" value="InterPro"/>
</dbReference>
<keyword evidence="1" id="KW-0436">Ligase</keyword>
<sequence length="200" mass="22669">MVIGAKWKEWCSGGIFLKKTTSVKADAVRIGHYNDGQFPTNAKEFTKRIFYTVFINEASSSSKKHSRVVAEDIGSWHLDVAIDGVVSALLSLFQTLIIPKKHHCRSRIVWRWILERKLASSDVPNDEQITVPEVHKLMKLAMSCDYMQVKEDTKDSSSRGFVELGADYGMLELINGPHVVDVLRSYFEFHLEDKVVLNGP</sequence>
<evidence type="ECO:0000256" key="1">
    <source>
        <dbReference type="ARBA" id="ARBA00022598"/>
    </source>
</evidence>
<evidence type="ECO:0000313" key="3">
    <source>
        <dbReference type="Proteomes" id="UP000298416"/>
    </source>
</evidence>
<proteinExistence type="predicted"/>
<gene>
    <name evidence="2" type="ORF">SASPL_114366</name>
</gene>